<evidence type="ECO:0000313" key="11">
    <source>
        <dbReference type="Proteomes" id="UP001153636"/>
    </source>
</evidence>
<dbReference type="GO" id="GO:0005764">
    <property type="term" value="C:lysosome"/>
    <property type="evidence" value="ECO:0007669"/>
    <property type="project" value="TreeGrafter"/>
</dbReference>
<evidence type="ECO:0000256" key="4">
    <source>
        <dbReference type="ARBA" id="ARBA00022729"/>
    </source>
</evidence>
<comment type="subcellular location">
    <subcellularLocation>
        <location evidence="1">Membrane</location>
        <topology evidence="1">Multi-pass membrane protein</topology>
    </subcellularLocation>
</comment>
<keyword evidence="7" id="KW-0325">Glycoprotein</keyword>
<name>A0A9P0GAN5_9CUCU</name>
<keyword evidence="3 8" id="KW-0812">Transmembrane</keyword>
<protein>
    <recommendedName>
        <fullName evidence="12">SID1 transmembrane family member 1-like</fullName>
    </recommendedName>
</protein>
<feature type="chain" id="PRO_5040154295" description="SID1 transmembrane family member 1-like" evidence="9">
    <location>
        <begin position="24"/>
        <end position="541"/>
    </location>
</feature>
<dbReference type="AlphaFoldDB" id="A0A9P0GAN5"/>
<keyword evidence="4 9" id="KW-0732">Signal</keyword>
<dbReference type="GO" id="GO:0003725">
    <property type="term" value="F:double-stranded RNA binding"/>
    <property type="evidence" value="ECO:0007669"/>
    <property type="project" value="TreeGrafter"/>
</dbReference>
<feature type="transmembrane region" description="Helical" evidence="8">
    <location>
        <begin position="303"/>
        <end position="328"/>
    </location>
</feature>
<evidence type="ECO:0008006" key="12">
    <source>
        <dbReference type="Google" id="ProtNLM"/>
    </source>
</evidence>
<keyword evidence="6 8" id="KW-0472">Membrane</keyword>
<organism evidence="10 11">
    <name type="scientific">Psylliodes chrysocephalus</name>
    <dbReference type="NCBI Taxonomy" id="3402493"/>
    <lineage>
        <taxon>Eukaryota</taxon>
        <taxon>Metazoa</taxon>
        <taxon>Ecdysozoa</taxon>
        <taxon>Arthropoda</taxon>
        <taxon>Hexapoda</taxon>
        <taxon>Insecta</taxon>
        <taxon>Pterygota</taxon>
        <taxon>Neoptera</taxon>
        <taxon>Endopterygota</taxon>
        <taxon>Coleoptera</taxon>
        <taxon>Polyphaga</taxon>
        <taxon>Cucujiformia</taxon>
        <taxon>Chrysomeloidea</taxon>
        <taxon>Chrysomelidae</taxon>
        <taxon>Galerucinae</taxon>
        <taxon>Alticini</taxon>
        <taxon>Psylliodes</taxon>
    </lineage>
</organism>
<feature type="transmembrane region" description="Helical" evidence="8">
    <location>
        <begin position="438"/>
        <end position="456"/>
    </location>
</feature>
<gene>
    <name evidence="10" type="ORF">PSYICH_LOCUS3669</name>
</gene>
<evidence type="ECO:0000256" key="9">
    <source>
        <dbReference type="SAM" id="SignalP"/>
    </source>
</evidence>
<feature type="transmembrane region" description="Helical" evidence="8">
    <location>
        <begin position="503"/>
        <end position="522"/>
    </location>
</feature>
<dbReference type="GO" id="GO:0051033">
    <property type="term" value="F:RNA transmembrane transporter activity"/>
    <property type="evidence" value="ECO:0007669"/>
    <property type="project" value="TreeGrafter"/>
</dbReference>
<keyword evidence="5 8" id="KW-1133">Transmembrane helix</keyword>
<dbReference type="Proteomes" id="UP001153636">
    <property type="component" value="Chromosome 13"/>
</dbReference>
<evidence type="ECO:0000256" key="2">
    <source>
        <dbReference type="ARBA" id="ARBA00006618"/>
    </source>
</evidence>
<dbReference type="GO" id="GO:0005886">
    <property type="term" value="C:plasma membrane"/>
    <property type="evidence" value="ECO:0007669"/>
    <property type="project" value="TreeGrafter"/>
</dbReference>
<dbReference type="PANTHER" id="PTHR12185:SF14">
    <property type="entry name" value="CHOLESTEROL UPTAKE PROTEIN 1"/>
    <property type="match status" value="1"/>
</dbReference>
<evidence type="ECO:0000313" key="10">
    <source>
        <dbReference type="EMBL" id="CAH1102697.1"/>
    </source>
</evidence>
<evidence type="ECO:0000256" key="5">
    <source>
        <dbReference type="ARBA" id="ARBA00022989"/>
    </source>
</evidence>
<keyword evidence="11" id="KW-1185">Reference proteome</keyword>
<dbReference type="PANTHER" id="PTHR12185">
    <property type="entry name" value="SID1 TRANSMEMBRANE FAMILY MEMEBER"/>
    <property type="match status" value="1"/>
</dbReference>
<sequence>MFVFGRGMKIISWTLLHVVIVMGQENFQIETRIMNDTSEQTFQLNYHQQYVLIYNDLETMNPYRVKTSSPQAVKDKPVLVVARQEKQVTAWSMPLVLESSLKQNEFSFTKASKTLCHDYMEDIVWADSPFSIAPLHLAQNFIISLSTSNTQTVNVTVELEEEKYFFVELDKNYSLSVSPSESRYVFYKFDKNTSDTIVIEVDSQDEKCLTISVQDSKCPVLDTNKDIKYEGTYQTINTKGAITLARRRFVGGFFLVFVAKPDNYDCSQDSSYLPRLTRIVSYLQMDSSNITFVVRNGIAAENYLTAIMATLTVLFLVGVLVLTTALVFHRYGTISKNKYNDVIVTDYFEPMSEQQIYKILVTDHLTLSEFARHPARIKKRSYNYLWHTLSIAIFYSIPVVQLVVTYQRIINRTGDQDMCYYNFLCAHPLGGFTDFNHIYSNIGYVVFGILFICAVFDRHRIIKIRKERGIPVHYGLFHAMGVALIIEGLLSACYHICPSQSNYQFDTSFMYVMAVLCMVKLYQNRHSDINATAYTTFTVLE</sequence>
<accession>A0A9P0GAN5</accession>
<feature type="transmembrane region" description="Helical" evidence="8">
    <location>
        <begin position="384"/>
        <end position="404"/>
    </location>
</feature>
<evidence type="ECO:0000256" key="1">
    <source>
        <dbReference type="ARBA" id="ARBA00004141"/>
    </source>
</evidence>
<dbReference type="InterPro" id="IPR025958">
    <property type="entry name" value="SID1_TM_fam"/>
</dbReference>
<evidence type="ECO:0000256" key="6">
    <source>
        <dbReference type="ARBA" id="ARBA00023136"/>
    </source>
</evidence>
<feature type="signal peptide" evidence="9">
    <location>
        <begin position="1"/>
        <end position="23"/>
    </location>
</feature>
<proteinExistence type="inferred from homology"/>
<evidence type="ECO:0000256" key="8">
    <source>
        <dbReference type="SAM" id="Phobius"/>
    </source>
</evidence>
<dbReference type="Pfam" id="PF13965">
    <property type="entry name" value="SID-1_RNA_chan"/>
    <property type="match status" value="1"/>
</dbReference>
<feature type="transmembrane region" description="Helical" evidence="8">
    <location>
        <begin position="476"/>
        <end position="497"/>
    </location>
</feature>
<dbReference type="EMBL" id="OV651825">
    <property type="protein sequence ID" value="CAH1102697.1"/>
    <property type="molecule type" value="Genomic_DNA"/>
</dbReference>
<comment type="similarity">
    <text evidence="2">Belongs to the SID1 family.</text>
</comment>
<reference evidence="10" key="1">
    <citation type="submission" date="2022-01" db="EMBL/GenBank/DDBJ databases">
        <authorList>
            <person name="King R."/>
        </authorList>
    </citation>
    <scope>NUCLEOTIDE SEQUENCE</scope>
</reference>
<dbReference type="OrthoDB" id="416618at2759"/>
<evidence type="ECO:0000256" key="3">
    <source>
        <dbReference type="ARBA" id="ARBA00022692"/>
    </source>
</evidence>
<evidence type="ECO:0000256" key="7">
    <source>
        <dbReference type="ARBA" id="ARBA00023180"/>
    </source>
</evidence>